<dbReference type="PANTHER" id="PTHR43488:SF2">
    <property type="entry name" value="GLUTAMATE-PYRUVATE AMINOTRANSFERASE ALAA"/>
    <property type="match status" value="1"/>
</dbReference>
<dbReference type="Pfam" id="PF00155">
    <property type="entry name" value="Aminotran_1_2"/>
    <property type="match status" value="1"/>
</dbReference>
<proteinExistence type="inferred from homology"/>
<dbReference type="InterPro" id="IPR015422">
    <property type="entry name" value="PyrdxlP-dep_Trfase_small"/>
</dbReference>
<protein>
    <recommendedName>
        <fullName evidence="6">alanine transaminase</fullName>
        <ecNumber evidence="6">2.6.1.2</ecNumber>
    </recommendedName>
</protein>
<organism evidence="8 9">
    <name type="scientific">Steroidobacter agaridevorans</name>
    <dbReference type="NCBI Taxonomy" id="2695856"/>
    <lineage>
        <taxon>Bacteria</taxon>
        <taxon>Pseudomonadati</taxon>
        <taxon>Pseudomonadota</taxon>
        <taxon>Gammaproteobacteria</taxon>
        <taxon>Steroidobacterales</taxon>
        <taxon>Steroidobacteraceae</taxon>
        <taxon>Steroidobacter</taxon>
    </lineage>
</organism>
<dbReference type="CDD" id="cd00609">
    <property type="entry name" value="AAT_like"/>
    <property type="match status" value="1"/>
</dbReference>
<comment type="similarity">
    <text evidence="2">Belongs to the class-I pyridoxal-phosphate-dependent aminotransferase family.</text>
</comment>
<keyword evidence="9" id="KW-1185">Reference proteome</keyword>
<dbReference type="RefSeq" id="WP_161815095.1">
    <property type="nucleotide sequence ID" value="NZ_BLJN01000006.1"/>
</dbReference>
<keyword evidence="5" id="KW-0663">Pyridoxal phosphate</keyword>
<dbReference type="InterPro" id="IPR015421">
    <property type="entry name" value="PyrdxlP-dep_Trfase_major"/>
</dbReference>
<dbReference type="SUPFAM" id="SSF53383">
    <property type="entry name" value="PLP-dependent transferases"/>
    <property type="match status" value="1"/>
</dbReference>
<dbReference type="Proteomes" id="UP000445000">
    <property type="component" value="Unassembled WGS sequence"/>
</dbReference>
<keyword evidence="4 8" id="KW-0808">Transferase</keyword>
<name>A0A829YJT6_9GAMM</name>
<dbReference type="Gene3D" id="3.40.640.10">
    <property type="entry name" value="Type I PLP-dependent aspartate aminotransferase-like (Major domain)"/>
    <property type="match status" value="1"/>
</dbReference>
<dbReference type="InterPro" id="IPR051926">
    <property type="entry name" value="Ala_Aminotransferase"/>
</dbReference>
<dbReference type="GO" id="GO:0030170">
    <property type="term" value="F:pyridoxal phosphate binding"/>
    <property type="evidence" value="ECO:0007669"/>
    <property type="project" value="InterPro"/>
</dbReference>
<evidence type="ECO:0000256" key="1">
    <source>
        <dbReference type="ARBA" id="ARBA00001933"/>
    </source>
</evidence>
<feature type="domain" description="Aminotransferase class I/classII large" evidence="7">
    <location>
        <begin position="34"/>
        <end position="381"/>
    </location>
</feature>
<reference evidence="9" key="1">
    <citation type="submission" date="2020-01" db="EMBL/GenBank/DDBJ databases">
        <title>'Steroidobacter agaridevorans' sp. nov., agar-degrading bacteria isolated from rhizosphere soils.</title>
        <authorList>
            <person name="Ikenaga M."/>
            <person name="Kataoka M."/>
            <person name="Murouchi A."/>
            <person name="Katsuragi S."/>
            <person name="Sakai M."/>
        </authorList>
    </citation>
    <scope>NUCLEOTIDE SEQUENCE [LARGE SCALE GENOMIC DNA]</scope>
    <source>
        <strain evidence="9">YU21-B</strain>
    </source>
</reference>
<evidence type="ECO:0000256" key="6">
    <source>
        <dbReference type="ARBA" id="ARBA00026106"/>
    </source>
</evidence>
<evidence type="ECO:0000259" key="7">
    <source>
        <dbReference type="Pfam" id="PF00155"/>
    </source>
</evidence>
<dbReference type="InterPro" id="IPR004839">
    <property type="entry name" value="Aminotransferase_I/II_large"/>
</dbReference>
<dbReference type="InterPro" id="IPR015424">
    <property type="entry name" value="PyrdxlP-dep_Trfase"/>
</dbReference>
<dbReference type="PANTHER" id="PTHR43488">
    <property type="entry name" value="GLUTAMATE-PYRUVATE AMINOTRANSFERASE ALAA"/>
    <property type="match status" value="1"/>
</dbReference>
<evidence type="ECO:0000256" key="2">
    <source>
        <dbReference type="ARBA" id="ARBA00007441"/>
    </source>
</evidence>
<evidence type="ECO:0000256" key="3">
    <source>
        <dbReference type="ARBA" id="ARBA00022576"/>
    </source>
</evidence>
<dbReference type="GO" id="GO:0004021">
    <property type="term" value="F:L-alanine:2-oxoglutarate aminotransferase activity"/>
    <property type="evidence" value="ECO:0007669"/>
    <property type="project" value="UniProtKB-EC"/>
</dbReference>
<comment type="cofactor">
    <cofactor evidence="1">
        <name>pyridoxal 5'-phosphate</name>
        <dbReference type="ChEBI" id="CHEBI:597326"/>
    </cofactor>
</comment>
<keyword evidence="3 8" id="KW-0032">Aminotransferase</keyword>
<evidence type="ECO:0000313" key="8">
    <source>
        <dbReference type="EMBL" id="GFE83480.1"/>
    </source>
</evidence>
<accession>A0A829YJT6</accession>
<dbReference type="EMBL" id="BLJN01000006">
    <property type="protein sequence ID" value="GFE83480.1"/>
    <property type="molecule type" value="Genomic_DNA"/>
</dbReference>
<dbReference type="EC" id="2.6.1.2" evidence="6"/>
<evidence type="ECO:0000256" key="5">
    <source>
        <dbReference type="ARBA" id="ARBA00022898"/>
    </source>
</evidence>
<sequence length="423" mass="46889">MRTIRPSAGLANVKYEIRGDLARRAHEMERRGYDIIPLNIGNPGVFGFRTPETMRLAMIENLKASEAYSHQKGIFPAREAVVMQQQSRGVRGVSADEVFMGNGVSELIDLVLRALLSTDDEVLVPMPNYPLWTAAVNLNRGRAVHYPCHAANGFEPDPAEIEALITSRTRAIVVINPNNPTGAVYSRATLEAIARIAERHHLVVFSDEIYDQIVYDDAKFVPMATLVQNTLCATMSGLSKVYRACGYRVGWVSFSGEIESAREYMSALDKLSSLRLCSNVPGQWAVQTALGGYQSILELTRPGGRLFESRQAILNGVANSKYLQVHAPRGAIYAFIGIKEGVLPNFDDQRFAMDLLEHKHVLLAPGTSFNTPYKTHFRITNLPRPEVLADVFLRMEELLDSYANGAEPVSRAAPDLKVVRNQS</sequence>
<evidence type="ECO:0000313" key="9">
    <source>
        <dbReference type="Proteomes" id="UP000445000"/>
    </source>
</evidence>
<comment type="caution">
    <text evidence="8">The sequence shown here is derived from an EMBL/GenBank/DDBJ whole genome shotgun (WGS) entry which is preliminary data.</text>
</comment>
<dbReference type="Gene3D" id="3.90.1150.10">
    <property type="entry name" value="Aspartate Aminotransferase, domain 1"/>
    <property type="match status" value="1"/>
</dbReference>
<evidence type="ECO:0000256" key="4">
    <source>
        <dbReference type="ARBA" id="ARBA00022679"/>
    </source>
</evidence>
<dbReference type="AlphaFoldDB" id="A0A829YJT6"/>
<gene>
    <name evidence="8" type="primary">aspC</name>
    <name evidence="8" type="ORF">GCM10011487_54800</name>
</gene>